<dbReference type="AlphaFoldDB" id="A0A847RW14"/>
<evidence type="ECO:0000313" key="2">
    <source>
        <dbReference type="EMBL" id="NLR75370.1"/>
    </source>
</evidence>
<dbReference type="EMBL" id="JABAIM010000002">
    <property type="protein sequence ID" value="NLR75370.1"/>
    <property type="molecule type" value="Genomic_DNA"/>
</dbReference>
<keyword evidence="2" id="KW-0378">Hydrolase</keyword>
<proteinExistence type="predicted"/>
<dbReference type="InterPro" id="IPR050855">
    <property type="entry name" value="NDM-1-like"/>
</dbReference>
<sequence>MQAVYVTRIPILPLGLVNAHLIHTGQGCILVDSGLPGSSDKIERALRKQGMGLRDIRLIVITHAHVDHAGEAWALRERCHAPILAHAGDLPYYHREQPMTFCATGWFGRVFLKTGLMYQSYPAFTPDILLQGDDTFDLTPYGIAGTVIPTPGHTQGSLSVVLQDRQALVGDLLASGILLGGVMWHGRPKQPPFEDDPVQVGTILQGMLADGMERFYIGHGGPLDAAAVARHSHRLL</sequence>
<evidence type="ECO:0000259" key="1">
    <source>
        <dbReference type="SMART" id="SM00849"/>
    </source>
</evidence>
<feature type="domain" description="Metallo-beta-lactamase" evidence="1">
    <location>
        <begin position="16"/>
        <end position="219"/>
    </location>
</feature>
<dbReference type="InterPro" id="IPR036866">
    <property type="entry name" value="RibonucZ/Hydroxyglut_hydro"/>
</dbReference>
<dbReference type="PANTHER" id="PTHR42951">
    <property type="entry name" value="METALLO-BETA-LACTAMASE DOMAIN-CONTAINING"/>
    <property type="match status" value="1"/>
</dbReference>
<name>A0A847RW14_9NEIS</name>
<dbReference type="Pfam" id="PF00753">
    <property type="entry name" value="Lactamase_B"/>
    <property type="match status" value="1"/>
</dbReference>
<reference evidence="2 3" key="1">
    <citation type="submission" date="2020-04" db="EMBL/GenBank/DDBJ databases">
        <title>Draft genome of Leeia sp. IMCC25680.</title>
        <authorList>
            <person name="Song J."/>
            <person name="Cho J.-C."/>
        </authorList>
    </citation>
    <scope>NUCLEOTIDE SEQUENCE [LARGE SCALE GENOMIC DNA]</scope>
    <source>
        <strain evidence="2 3">IMCC25680</strain>
    </source>
</reference>
<comment type="caution">
    <text evidence="2">The sequence shown here is derived from an EMBL/GenBank/DDBJ whole genome shotgun (WGS) entry which is preliminary data.</text>
</comment>
<dbReference type="PANTHER" id="PTHR42951:SF17">
    <property type="entry name" value="METALLO-BETA-LACTAMASE DOMAIN-CONTAINING PROTEIN"/>
    <property type="match status" value="1"/>
</dbReference>
<evidence type="ECO:0000313" key="3">
    <source>
        <dbReference type="Proteomes" id="UP000587991"/>
    </source>
</evidence>
<accession>A0A847RW14</accession>
<protein>
    <submittedName>
        <fullName evidence="2">MBL fold metallo-hydrolase</fullName>
    </submittedName>
</protein>
<dbReference type="RefSeq" id="WP_168877042.1">
    <property type="nucleotide sequence ID" value="NZ_JABAIM010000002.1"/>
</dbReference>
<dbReference type="InterPro" id="IPR001279">
    <property type="entry name" value="Metallo-B-lactamas"/>
</dbReference>
<dbReference type="SMART" id="SM00849">
    <property type="entry name" value="Lactamase_B"/>
    <property type="match status" value="1"/>
</dbReference>
<dbReference type="Proteomes" id="UP000587991">
    <property type="component" value="Unassembled WGS sequence"/>
</dbReference>
<dbReference type="Gene3D" id="3.60.15.10">
    <property type="entry name" value="Ribonuclease Z/Hydroxyacylglutathione hydrolase-like"/>
    <property type="match status" value="1"/>
</dbReference>
<gene>
    <name evidence="2" type="ORF">HF682_09385</name>
</gene>
<organism evidence="2 3">
    <name type="scientific">Leeia aquatica</name>
    <dbReference type="NCBI Taxonomy" id="2725557"/>
    <lineage>
        <taxon>Bacteria</taxon>
        <taxon>Pseudomonadati</taxon>
        <taxon>Pseudomonadota</taxon>
        <taxon>Betaproteobacteria</taxon>
        <taxon>Neisseriales</taxon>
        <taxon>Leeiaceae</taxon>
        <taxon>Leeia</taxon>
    </lineage>
</organism>
<dbReference type="SUPFAM" id="SSF56281">
    <property type="entry name" value="Metallo-hydrolase/oxidoreductase"/>
    <property type="match status" value="1"/>
</dbReference>
<keyword evidence="3" id="KW-1185">Reference proteome</keyword>
<dbReference type="GO" id="GO:0016787">
    <property type="term" value="F:hydrolase activity"/>
    <property type="evidence" value="ECO:0007669"/>
    <property type="project" value="UniProtKB-KW"/>
</dbReference>